<dbReference type="AlphaFoldDB" id="A0A9Q1CIN8"/>
<feature type="coiled-coil region" evidence="1">
    <location>
        <begin position="88"/>
        <end position="129"/>
    </location>
</feature>
<proteinExistence type="predicted"/>
<dbReference type="EMBL" id="JAIZAY010000002">
    <property type="protein sequence ID" value="KAJ8046157.1"/>
    <property type="molecule type" value="Genomic_DNA"/>
</dbReference>
<reference evidence="3" key="1">
    <citation type="submission" date="2021-10" db="EMBL/GenBank/DDBJ databases">
        <title>Tropical sea cucumber genome reveals ecological adaptation and Cuvierian tubules defense mechanism.</title>
        <authorList>
            <person name="Chen T."/>
        </authorList>
    </citation>
    <scope>NUCLEOTIDE SEQUENCE</scope>
    <source>
        <strain evidence="3">Nanhai2018</strain>
        <tissue evidence="3">Muscle</tissue>
    </source>
</reference>
<gene>
    <name evidence="3" type="ORF">HOLleu_04742</name>
</gene>
<sequence>MGVPNGNYNNDDHVHSVVTKLLTRHKIHIIYPYIHIPPLLATVKEKIKYMKRVITISRSDAKSKRQREKWKKQEYVTRFSYKTDSPTKRKLEETIHEERKRRKVVEEKFAKAKTGLIEVTREKEDLEKKMKKNLLTQDTRRSARKKVDEFSPTHFRRKQRERLSRIKDSVSGL</sequence>
<evidence type="ECO:0000313" key="3">
    <source>
        <dbReference type="EMBL" id="KAJ8046157.1"/>
    </source>
</evidence>
<evidence type="ECO:0000313" key="4">
    <source>
        <dbReference type="Proteomes" id="UP001152320"/>
    </source>
</evidence>
<feature type="compositionally biased region" description="Basic and acidic residues" evidence="2">
    <location>
        <begin position="138"/>
        <end position="151"/>
    </location>
</feature>
<name>A0A9Q1CIN8_HOLLE</name>
<keyword evidence="4" id="KW-1185">Reference proteome</keyword>
<comment type="caution">
    <text evidence="3">The sequence shown here is derived from an EMBL/GenBank/DDBJ whole genome shotgun (WGS) entry which is preliminary data.</text>
</comment>
<keyword evidence="1" id="KW-0175">Coiled coil</keyword>
<feature type="compositionally biased region" description="Basic and acidic residues" evidence="2">
    <location>
        <begin position="161"/>
        <end position="173"/>
    </location>
</feature>
<evidence type="ECO:0000256" key="2">
    <source>
        <dbReference type="SAM" id="MobiDB-lite"/>
    </source>
</evidence>
<protein>
    <submittedName>
        <fullName evidence="3">Uncharacterized protein</fullName>
    </submittedName>
</protein>
<accession>A0A9Q1CIN8</accession>
<evidence type="ECO:0000256" key="1">
    <source>
        <dbReference type="SAM" id="Coils"/>
    </source>
</evidence>
<feature type="region of interest" description="Disordered" evidence="2">
    <location>
        <begin position="133"/>
        <end position="173"/>
    </location>
</feature>
<organism evidence="3 4">
    <name type="scientific">Holothuria leucospilota</name>
    <name type="common">Black long sea cucumber</name>
    <name type="synonym">Mertensiothuria leucospilota</name>
    <dbReference type="NCBI Taxonomy" id="206669"/>
    <lineage>
        <taxon>Eukaryota</taxon>
        <taxon>Metazoa</taxon>
        <taxon>Echinodermata</taxon>
        <taxon>Eleutherozoa</taxon>
        <taxon>Echinozoa</taxon>
        <taxon>Holothuroidea</taxon>
        <taxon>Aspidochirotacea</taxon>
        <taxon>Aspidochirotida</taxon>
        <taxon>Holothuriidae</taxon>
        <taxon>Holothuria</taxon>
    </lineage>
</organism>
<dbReference type="Proteomes" id="UP001152320">
    <property type="component" value="Chromosome 2"/>
</dbReference>